<dbReference type="InterPro" id="IPR036047">
    <property type="entry name" value="F-box-like_dom_sf"/>
</dbReference>
<dbReference type="CDD" id="cd09917">
    <property type="entry name" value="F-box_SF"/>
    <property type="match status" value="1"/>
</dbReference>
<dbReference type="SUPFAM" id="SSF46579">
    <property type="entry name" value="Prefoldin"/>
    <property type="match status" value="1"/>
</dbReference>
<dbReference type="GO" id="GO:0003714">
    <property type="term" value="F:transcription corepressor activity"/>
    <property type="evidence" value="ECO:0007669"/>
    <property type="project" value="TreeGrafter"/>
</dbReference>
<dbReference type="Pfam" id="PF02996">
    <property type="entry name" value="Prefoldin"/>
    <property type="match status" value="1"/>
</dbReference>
<keyword evidence="3" id="KW-0539">Nucleus</keyword>
<feature type="compositionally biased region" description="Low complexity" evidence="5">
    <location>
        <begin position="505"/>
        <end position="515"/>
    </location>
</feature>
<reference evidence="8" key="1">
    <citation type="journal article" date="2015" name="Nat. Genet.">
        <title>The genome and transcriptome of the zoonotic hookworm Ancylostoma ceylanicum identify infection-specific gene families.</title>
        <authorList>
            <person name="Schwarz E.M."/>
            <person name="Hu Y."/>
            <person name="Antoshechkin I."/>
            <person name="Miller M.M."/>
            <person name="Sternberg P.W."/>
            <person name="Aroian R.V."/>
        </authorList>
    </citation>
    <scope>NUCLEOTIDE SEQUENCE</scope>
    <source>
        <strain evidence="8">HY135</strain>
    </source>
</reference>
<gene>
    <name evidence="7" type="primary">Acey_s0007.g3488</name>
    <name evidence="7" type="ORF">Y032_0007g3488</name>
</gene>
<feature type="region of interest" description="Disordered" evidence="5">
    <location>
        <begin position="303"/>
        <end position="521"/>
    </location>
</feature>
<dbReference type="STRING" id="53326.A0A016VMR3"/>
<dbReference type="PANTHER" id="PTHR15111">
    <property type="entry name" value="RNA POLYMERASE II SUBUNIT 5-MEDIATING PROTEIN NNX3"/>
    <property type="match status" value="1"/>
</dbReference>
<dbReference type="GO" id="GO:0019212">
    <property type="term" value="F:phosphatase inhibitor activity"/>
    <property type="evidence" value="ECO:0007669"/>
    <property type="project" value="TreeGrafter"/>
</dbReference>
<evidence type="ECO:0000256" key="2">
    <source>
        <dbReference type="ARBA" id="ARBA00011695"/>
    </source>
</evidence>
<comment type="subunit">
    <text evidence="2">Heterohexamer of two PFD-alpha type and four PFD-beta type subunits.</text>
</comment>
<dbReference type="AlphaFoldDB" id="A0A016VMR3"/>
<feature type="region of interest" description="Disordered" evidence="5">
    <location>
        <begin position="241"/>
        <end position="274"/>
    </location>
</feature>
<dbReference type="GO" id="GO:0000122">
    <property type="term" value="P:negative regulation of transcription by RNA polymerase II"/>
    <property type="evidence" value="ECO:0007669"/>
    <property type="project" value="TreeGrafter"/>
</dbReference>
<evidence type="ECO:0000313" key="8">
    <source>
        <dbReference type="Proteomes" id="UP000024635"/>
    </source>
</evidence>
<comment type="similarity">
    <text evidence="4">Belongs to the RNA polymerase II subunit 5-mediating protein family.</text>
</comment>
<dbReference type="InterPro" id="IPR052255">
    <property type="entry name" value="RNA_pol_II_subunit5-mediator"/>
</dbReference>
<feature type="domain" description="F-box" evidence="6">
    <location>
        <begin position="723"/>
        <end position="758"/>
    </location>
</feature>
<dbReference type="OrthoDB" id="21413at2759"/>
<dbReference type="Pfam" id="PF00646">
    <property type="entry name" value="F-box"/>
    <property type="match status" value="1"/>
</dbReference>
<evidence type="ECO:0000259" key="6">
    <source>
        <dbReference type="Pfam" id="PF00646"/>
    </source>
</evidence>
<accession>A0A016VMR3</accession>
<dbReference type="GO" id="GO:0003682">
    <property type="term" value="F:chromatin binding"/>
    <property type="evidence" value="ECO:0007669"/>
    <property type="project" value="TreeGrafter"/>
</dbReference>
<feature type="compositionally biased region" description="Acidic residues" evidence="5">
    <location>
        <begin position="358"/>
        <end position="397"/>
    </location>
</feature>
<evidence type="ECO:0000256" key="4">
    <source>
        <dbReference type="ARBA" id="ARBA00038295"/>
    </source>
</evidence>
<dbReference type="NCBIfam" id="TIGR00293">
    <property type="entry name" value="prefoldin subunit alpha"/>
    <property type="match status" value="1"/>
</dbReference>
<dbReference type="SUPFAM" id="SSF81383">
    <property type="entry name" value="F-box domain"/>
    <property type="match status" value="1"/>
</dbReference>
<sequence length="1024" mass="115229">MATTAILNEERMKAYSTAAEQTFSRIKRLLDAKHQELAEYDSLIQKLEELPRKRTHSVMCPVGSVGFLPASIVHTNEVLVGLGDGYFVDTTCYDAVQILQRRKKVVEKNIADLHEHENLLKNYSKYARELFERQRNSDEVEIREEYDEVKEAELRRKRKSRVVTPRPVTKTMADINAEAELMKRLEELEQQELRNGELDPFFDDNAEEEEEAPPTLDKILEKLDDDDTKCIMSILSSDKSALSSLEVKERQPPSADSGLATVKEGSEPAKSTLTDASAAPLAGVSDISVQDKSFLKAEPISSAETVKTGESTGYFRGDDLMRMLAEQQEEYEENPQSYQPPPGISTEAYQRILRAVEEMNDDDSDDVDEDDNILEESEEEGSENEAGSELDSDDLSEPENGRRVNIGPFTVQNLGPNAPVIGSEDAGDQQGDTLRTDSTKVAARKPVVEMGPAAGDDAENVGTEAEDSKKKKPRKKKSVVFAENLEDATLIDKNAPPSDVRGEPSTSTSDTKTTSILRNAGEKTPTNEDLLAKMNTDEEPHKFILPGSTAAFTGVVQEKNVEVLETGSVMPTHSGDSTKPEREGIYGTARLHVLICIFLIVYICFSQENNVATYSKPVEVGYMTKKQWGSSLTDPVIKEVADEMYNNEIDKVSAIVNCDPTIELKMRFEKECKINSERAAQMVPAVLKRHPCSNRPSQSREKAITELKKALSRLSPNCVFRALHYDCVLRIIRRLPMTSMLSLATSCKTFNSIINEQNHGLKDVHTIRIDFEEQRKHRVIVISVQRCEDDPMRKVERYMHCTRCPKIDNELDEQLLKLPCSTEGVGWVANILPALLVNARVSNVDFVGEHGVVLSHAFQFQKLSCKRRVFHVERLSFGIRTSVNSSVACCMFWMQLLRPQKVKLYPLSGGLFLTYGDLRWFLTQTMEKIIMHDLYNMNLRAISEVIWDWYCGRQNTIPHTEIVFAGAPPNIDDFLEKINHKTTGEDEDGHFALLKRNFDGEMKQLLVPSGESRLVIKDYHPTIS</sequence>
<dbReference type="InterPro" id="IPR009053">
    <property type="entry name" value="Prefoldin"/>
</dbReference>
<protein>
    <recommendedName>
        <fullName evidence="6">F-box domain-containing protein</fullName>
    </recommendedName>
</protein>
<evidence type="ECO:0000313" key="7">
    <source>
        <dbReference type="EMBL" id="EYC28899.1"/>
    </source>
</evidence>
<dbReference type="GO" id="GO:0005634">
    <property type="term" value="C:nucleus"/>
    <property type="evidence" value="ECO:0007669"/>
    <property type="project" value="UniProtKB-SubCell"/>
</dbReference>
<evidence type="ECO:0000256" key="3">
    <source>
        <dbReference type="ARBA" id="ARBA00023242"/>
    </source>
</evidence>
<keyword evidence="8" id="KW-1185">Reference proteome</keyword>
<dbReference type="CDD" id="cd23159">
    <property type="entry name" value="Prefoldin_URI1"/>
    <property type="match status" value="1"/>
</dbReference>
<comment type="subcellular location">
    <subcellularLocation>
        <location evidence="1">Nucleus</location>
    </subcellularLocation>
</comment>
<dbReference type="InterPro" id="IPR001810">
    <property type="entry name" value="F-box_dom"/>
</dbReference>
<evidence type="ECO:0000256" key="5">
    <source>
        <dbReference type="SAM" id="MobiDB-lite"/>
    </source>
</evidence>
<dbReference type="InterPro" id="IPR004127">
    <property type="entry name" value="Prefoldin_subunit_alpha"/>
</dbReference>
<dbReference type="PANTHER" id="PTHR15111:SF0">
    <property type="entry name" value="UNCONVENTIONAL PREFOLDIN RPB5 INTERACTOR 1"/>
    <property type="match status" value="1"/>
</dbReference>
<organism evidence="7 8">
    <name type="scientific">Ancylostoma ceylanicum</name>
    <dbReference type="NCBI Taxonomy" id="53326"/>
    <lineage>
        <taxon>Eukaryota</taxon>
        <taxon>Metazoa</taxon>
        <taxon>Ecdysozoa</taxon>
        <taxon>Nematoda</taxon>
        <taxon>Chromadorea</taxon>
        <taxon>Rhabditida</taxon>
        <taxon>Rhabditina</taxon>
        <taxon>Rhabditomorpha</taxon>
        <taxon>Strongyloidea</taxon>
        <taxon>Ancylostomatidae</taxon>
        <taxon>Ancylostomatinae</taxon>
        <taxon>Ancylostoma</taxon>
    </lineage>
</organism>
<name>A0A016VMR3_9BILA</name>
<comment type="caution">
    <text evidence="7">The sequence shown here is derived from an EMBL/GenBank/DDBJ whole genome shotgun (WGS) entry which is preliminary data.</text>
</comment>
<dbReference type="Gene3D" id="1.10.287.370">
    <property type="match status" value="1"/>
</dbReference>
<dbReference type="Proteomes" id="UP000024635">
    <property type="component" value="Unassembled WGS sequence"/>
</dbReference>
<evidence type="ECO:0000256" key="1">
    <source>
        <dbReference type="ARBA" id="ARBA00004123"/>
    </source>
</evidence>
<dbReference type="EMBL" id="JARK01001343">
    <property type="protein sequence ID" value="EYC28899.1"/>
    <property type="molecule type" value="Genomic_DNA"/>
</dbReference>
<proteinExistence type="inferred from homology"/>